<gene>
    <name evidence="7" type="ORF">GCM10025875_20610</name>
</gene>
<feature type="active site" evidence="3">
    <location>
        <position position="291"/>
    </location>
</feature>
<dbReference type="PANTHER" id="PTHR43111">
    <property type="entry name" value="ALDEHYDE DEHYDROGENASE B-RELATED"/>
    <property type="match status" value="1"/>
</dbReference>
<name>A0AA37XEY1_9MICO</name>
<keyword evidence="8" id="KW-1185">Reference proteome</keyword>
<accession>A0AA37XEY1</accession>
<dbReference type="InterPro" id="IPR016162">
    <property type="entry name" value="Ald_DH_N"/>
</dbReference>
<comment type="caution">
    <text evidence="7">The sequence shown here is derived from an EMBL/GenBank/DDBJ whole genome shotgun (WGS) entry which is preliminary data.</text>
</comment>
<dbReference type="InterPro" id="IPR016160">
    <property type="entry name" value="Ald_DH_CS_CYS"/>
</dbReference>
<dbReference type="InterPro" id="IPR029510">
    <property type="entry name" value="Ald_DH_CS_GLU"/>
</dbReference>
<dbReference type="AlphaFoldDB" id="A0AA37XEY1"/>
<evidence type="ECO:0000313" key="8">
    <source>
        <dbReference type="Proteomes" id="UP001157161"/>
    </source>
</evidence>
<evidence type="ECO:0000259" key="6">
    <source>
        <dbReference type="Pfam" id="PF00171"/>
    </source>
</evidence>
<feature type="compositionally biased region" description="Low complexity" evidence="5">
    <location>
        <begin position="15"/>
        <end position="24"/>
    </location>
</feature>
<dbReference type="InterPro" id="IPR015590">
    <property type="entry name" value="Aldehyde_DH_dom"/>
</dbReference>
<evidence type="ECO:0000256" key="1">
    <source>
        <dbReference type="ARBA" id="ARBA00009986"/>
    </source>
</evidence>
<sequence length="535" mass="57937">MQPVRSYARRSGNDAAPGGTPPAATEVDMTVYAAPSTEGSLVTYRSRYEHWIGGEFVAPVNGRYFENPSPVNGRTFTEVARGDAADIDAALDAAHRAAPAWGRTSVTERAIILNRIADRMEEHLEEIAVAEAWENGKPVRETLAADIPLAIDHFRYFAGAIRAQEGSISQIDEDTVAYHFHEPLGVVGQIIPWNFPILMAVWKLAPALAAGNAVVIKPAEQTPASILYLMELIGDLIPPGVVNVVNGFGVEAGKPLASSPRIRKIAFTGETTTGRLIMQYAAQNIIPVTLELGGKSPNIFFADVARERDDFYDKALEGFTMFALNQGEVCTCPSRALIASEIYDDFLGDALERTRAVKQGNPLDTDTMIGAQASNDQLEKILSYMDIGTQEGATILTGGERAELGGELEGGYYVTPTVFEGTNSMRVFQEEIFGPVVAVTRFSGYDEAISIANDTLYGLGAGVWSREANTAFRAGRAIQAGRVWTNNYHAYPAAAAFGGYKGSGVGRENHLMMLDHYQQTKNLLVSYSASKLGFF</sequence>
<feature type="domain" description="Aldehyde dehydrogenase" evidence="6">
    <location>
        <begin position="63"/>
        <end position="522"/>
    </location>
</feature>
<dbReference type="SUPFAM" id="SSF53720">
    <property type="entry name" value="ALDH-like"/>
    <property type="match status" value="1"/>
</dbReference>
<reference evidence="7" key="2">
    <citation type="submission" date="2023-02" db="EMBL/GenBank/DDBJ databases">
        <authorList>
            <person name="Sun Q."/>
            <person name="Mori K."/>
        </authorList>
    </citation>
    <scope>NUCLEOTIDE SEQUENCE</scope>
    <source>
        <strain evidence="7">NBRC 112290</strain>
    </source>
</reference>
<feature type="region of interest" description="Disordered" evidence="5">
    <location>
        <begin position="1"/>
        <end position="24"/>
    </location>
</feature>
<evidence type="ECO:0000256" key="2">
    <source>
        <dbReference type="ARBA" id="ARBA00023002"/>
    </source>
</evidence>
<dbReference type="InterPro" id="IPR016161">
    <property type="entry name" value="Ald_DH/histidinol_DH"/>
</dbReference>
<evidence type="ECO:0000256" key="4">
    <source>
        <dbReference type="RuleBase" id="RU003345"/>
    </source>
</evidence>
<organism evidence="7 8">
    <name type="scientific">Litorihabitans aurantiacus</name>
    <dbReference type="NCBI Taxonomy" id="1930061"/>
    <lineage>
        <taxon>Bacteria</taxon>
        <taxon>Bacillati</taxon>
        <taxon>Actinomycetota</taxon>
        <taxon>Actinomycetes</taxon>
        <taxon>Micrococcales</taxon>
        <taxon>Beutenbergiaceae</taxon>
        <taxon>Litorihabitans</taxon>
    </lineage>
</organism>
<evidence type="ECO:0000256" key="5">
    <source>
        <dbReference type="SAM" id="MobiDB-lite"/>
    </source>
</evidence>
<dbReference type="PANTHER" id="PTHR43111:SF1">
    <property type="entry name" value="ALDEHYDE DEHYDROGENASE B-RELATED"/>
    <property type="match status" value="1"/>
</dbReference>
<dbReference type="GO" id="GO:0016620">
    <property type="term" value="F:oxidoreductase activity, acting on the aldehyde or oxo group of donors, NAD or NADP as acceptor"/>
    <property type="evidence" value="ECO:0007669"/>
    <property type="project" value="InterPro"/>
</dbReference>
<comment type="similarity">
    <text evidence="1 4">Belongs to the aldehyde dehydrogenase family.</text>
</comment>
<dbReference type="Gene3D" id="3.40.309.10">
    <property type="entry name" value="Aldehyde Dehydrogenase, Chain A, domain 2"/>
    <property type="match status" value="1"/>
</dbReference>
<protein>
    <submittedName>
        <fullName evidence="7">Aldehyde dehydrogenase</fullName>
    </submittedName>
</protein>
<keyword evidence="2 4" id="KW-0560">Oxidoreductase</keyword>
<evidence type="ECO:0000313" key="7">
    <source>
        <dbReference type="EMBL" id="GMA32069.1"/>
    </source>
</evidence>
<dbReference type="Gene3D" id="3.40.605.10">
    <property type="entry name" value="Aldehyde Dehydrogenase, Chain A, domain 1"/>
    <property type="match status" value="1"/>
</dbReference>
<reference evidence="7" key="1">
    <citation type="journal article" date="2014" name="Int. J. Syst. Evol. Microbiol.">
        <title>Complete genome sequence of Corynebacterium casei LMG S-19264T (=DSM 44701T), isolated from a smear-ripened cheese.</title>
        <authorList>
            <consortium name="US DOE Joint Genome Institute (JGI-PGF)"/>
            <person name="Walter F."/>
            <person name="Albersmeier A."/>
            <person name="Kalinowski J."/>
            <person name="Ruckert C."/>
        </authorList>
    </citation>
    <scope>NUCLEOTIDE SEQUENCE</scope>
    <source>
        <strain evidence="7">NBRC 112290</strain>
    </source>
</reference>
<evidence type="ECO:0000256" key="3">
    <source>
        <dbReference type="PROSITE-ProRule" id="PRU10007"/>
    </source>
</evidence>
<dbReference type="InterPro" id="IPR016163">
    <property type="entry name" value="Ald_DH_C"/>
</dbReference>
<proteinExistence type="inferred from homology"/>
<dbReference type="EMBL" id="BSUM01000001">
    <property type="protein sequence ID" value="GMA32069.1"/>
    <property type="molecule type" value="Genomic_DNA"/>
</dbReference>
<dbReference type="FunFam" id="3.40.605.10:FF:000001">
    <property type="entry name" value="Aldehyde dehydrogenase 1"/>
    <property type="match status" value="1"/>
</dbReference>
<dbReference type="Pfam" id="PF00171">
    <property type="entry name" value="Aldedh"/>
    <property type="match status" value="1"/>
</dbReference>
<dbReference type="PROSITE" id="PS00070">
    <property type="entry name" value="ALDEHYDE_DEHYDR_CYS"/>
    <property type="match status" value="1"/>
</dbReference>
<dbReference type="PROSITE" id="PS00687">
    <property type="entry name" value="ALDEHYDE_DEHYDR_GLU"/>
    <property type="match status" value="1"/>
</dbReference>
<dbReference type="Proteomes" id="UP001157161">
    <property type="component" value="Unassembled WGS sequence"/>
</dbReference>